<feature type="domain" description="GHMP kinase C-terminal" evidence="14">
    <location>
        <begin position="303"/>
        <end position="381"/>
    </location>
</feature>
<evidence type="ECO:0000313" key="17">
    <source>
        <dbReference type="Proteomes" id="UP000593765"/>
    </source>
</evidence>
<dbReference type="SUPFAM" id="SSF55060">
    <property type="entry name" value="GHMP Kinase, C-terminal domain"/>
    <property type="match status" value="1"/>
</dbReference>
<gene>
    <name evidence="11 16" type="primary">galK</name>
    <name evidence="16" type="ORF">IPV69_12025</name>
</gene>
<comment type="function">
    <text evidence="11">Catalyzes the transfer of the gamma-phosphate of ATP to D-galactose to form alpha-D-galactose-1-phosphate (Gal-1-P).</text>
</comment>
<comment type="catalytic activity">
    <reaction evidence="11">
        <text>alpha-D-galactose + ATP = alpha-D-galactose 1-phosphate + ADP + H(+)</text>
        <dbReference type="Rhea" id="RHEA:13553"/>
        <dbReference type="ChEBI" id="CHEBI:15378"/>
        <dbReference type="ChEBI" id="CHEBI:28061"/>
        <dbReference type="ChEBI" id="CHEBI:30616"/>
        <dbReference type="ChEBI" id="CHEBI:58336"/>
        <dbReference type="ChEBI" id="CHEBI:456216"/>
        <dbReference type="EC" id="2.7.1.6"/>
    </reaction>
</comment>
<dbReference type="PRINTS" id="PR00959">
    <property type="entry name" value="MEVGALKINASE"/>
</dbReference>
<feature type="binding site" evidence="11">
    <location>
        <begin position="53"/>
        <end position="56"/>
    </location>
    <ligand>
        <name>substrate</name>
    </ligand>
</feature>
<evidence type="ECO:0000256" key="5">
    <source>
        <dbReference type="ARBA" id="ARBA00022741"/>
    </source>
</evidence>
<dbReference type="Pfam" id="PF10509">
    <property type="entry name" value="GalKase_gal_bdg"/>
    <property type="match status" value="1"/>
</dbReference>
<evidence type="ECO:0000256" key="3">
    <source>
        <dbReference type="ARBA" id="ARBA00022679"/>
    </source>
</evidence>
<dbReference type="InterPro" id="IPR019539">
    <property type="entry name" value="GalKase_N"/>
</dbReference>
<proteinExistence type="inferred from homology"/>
<evidence type="ECO:0000256" key="10">
    <source>
        <dbReference type="ARBA" id="ARBA00023277"/>
    </source>
</evidence>
<dbReference type="EMBL" id="CP063458">
    <property type="protein sequence ID" value="QOV92030.1"/>
    <property type="molecule type" value="Genomic_DNA"/>
</dbReference>
<dbReference type="GO" id="GO:0006012">
    <property type="term" value="P:galactose metabolic process"/>
    <property type="evidence" value="ECO:0007669"/>
    <property type="project" value="UniProtKB-UniRule"/>
</dbReference>
<dbReference type="AlphaFoldDB" id="A0A7M2X5E8"/>
<dbReference type="PIRSF" id="PIRSF000530">
    <property type="entry name" value="Galactokinase"/>
    <property type="match status" value="1"/>
</dbReference>
<keyword evidence="3 11" id="KW-0808">Transferase</keyword>
<feature type="active site" description="Proton acceptor" evidence="11">
    <location>
        <position position="192"/>
    </location>
</feature>
<evidence type="ECO:0000256" key="6">
    <source>
        <dbReference type="ARBA" id="ARBA00022777"/>
    </source>
</evidence>
<keyword evidence="6 11" id="KW-0418">Kinase</keyword>
<dbReference type="InterPro" id="IPR006204">
    <property type="entry name" value="GHMP_kinase_N_dom"/>
</dbReference>
<protein>
    <recommendedName>
        <fullName evidence="11 12">Galactokinase</fullName>
        <ecNumber evidence="11 12">2.7.1.6</ecNumber>
    </recommendedName>
    <alternativeName>
        <fullName evidence="11">Galactose kinase</fullName>
    </alternativeName>
</protein>
<feature type="binding site" evidence="11">
    <location>
        <position position="180"/>
    </location>
    <ligand>
        <name>Mg(2+)</name>
        <dbReference type="ChEBI" id="CHEBI:18420"/>
    </ligand>
</feature>
<dbReference type="PROSITE" id="PS00106">
    <property type="entry name" value="GALACTOKINASE"/>
    <property type="match status" value="1"/>
</dbReference>
<comment type="caution">
    <text evidence="11">Lacks conserved residue(s) required for the propagation of feature annotation.</text>
</comment>
<sequence>MQPPRGPSSSVTDNAARQAALLGAFGRHFGSPTANSRRVRIIRAPGRVNLIGEHTDYNDGFVFPMAIEPQALIACRSRDDGLVRLASTAFEGPLVEFSVQRRIESGEPGWANYSRGVAQQLVSAGIPLCGMDAVIDSSVPVGGGLSSSAAIEVATGLALLTLAGLDMDPQRLALVCQQAEHFFAGVPCGIMDQTIVAAGRAGHAMLLDCRDLSKQYIPVDGRELQVVIINSMVRHALTGGEYAERREQCNAGVRHFNQGNPGVTTLRDVSLETLRAAEDVLPAVVYRRCRHVVTEIARTTRAAALLLQNDYDELGRLMLQSHESLRGDFEVSTPELDLLVAEAMTVRGVYGARMTGAGFGGCVIAVVQPRAVEPLRHHILKVYPEKTGVTPDIYVTTATAGASVLE</sequence>
<dbReference type="UniPathway" id="UPA00214"/>
<dbReference type="PROSITE" id="PS00627">
    <property type="entry name" value="GHMP_KINASES_ATP"/>
    <property type="match status" value="1"/>
</dbReference>
<evidence type="ECO:0000256" key="11">
    <source>
        <dbReference type="HAMAP-Rule" id="MF_00246"/>
    </source>
</evidence>
<dbReference type="InterPro" id="IPR000705">
    <property type="entry name" value="Galactokinase"/>
</dbReference>
<dbReference type="InterPro" id="IPR019741">
    <property type="entry name" value="Galactokinase_CS"/>
</dbReference>
<keyword evidence="8 11" id="KW-0460">Magnesium</keyword>
<dbReference type="EC" id="2.7.1.6" evidence="11 12"/>
<evidence type="ECO:0000256" key="2">
    <source>
        <dbReference type="ARBA" id="ARBA00022490"/>
    </source>
</evidence>
<dbReference type="SUPFAM" id="SSF54211">
    <property type="entry name" value="Ribosomal protein S5 domain 2-like"/>
    <property type="match status" value="1"/>
</dbReference>
<dbReference type="PANTHER" id="PTHR10457:SF7">
    <property type="entry name" value="GALACTOKINASE-RELATED"/>
    <property type="match status" value="1"/>
</dbReference>
<dbReference type="FunFam" id="3.30.230.10:FF:000017">
    <property type="entry name" value="Galactokinase"/>
    <property type="match status" value="1"/>
</dbReference>
<dbReference type="InterPro" id="IPR006206">
    <property type="entry name" value="Mevalonate/galactokinase"/>
</dbReference>
<dbReference type="GO" id="GO:0005829">
    <property type="term" value="C:cytosol"/>
    <property type="evidence" value="ECO:0007669"/>
    <property type="project" value="TreeGrafter"/>
</dbReference>
<evidence type="ECO:0000259" key="15">
    <source>
        <dbReference type="Pfam" id="PF10509"/>
    </source>
</evidence>
<feature type="domain" description="GHMP kinase N-terminal" evidence="13">
    <location>
        <begin position="113"/>
        <end position="199"/>
    </location>
</feature>
<keyword evidence="10 11" id="KW-0119">Carbohydrate metabolism</keyword>
<keyword evidence="2 11" id="KW-0963">Cytoplasm</keyword>
<feature type="binding site" evidence="11">
    <location>
        <position position="242"/>
    </location>
    <ligand>
        <name>substrate</name>
    </ligand>
</feature>
<feature type="domain" description="Galactokinase N-terminal" evidence="15">
    <location>
        <begin position="25"/>
        <end position="76"/>
    </location>
</feature>
<comment type="subcellular location">
    <subcellularLocation>
        <location evidence="11">Cytoplasm</location>
    </subcellularLocation>
</comment>
<dbReference type="KEGG" id="hbs:IPV69_12025"/>
<dbReference type="Gene3D" id="3.30.70.890">
    <property type="entry name" value="GHMP kinase, C-terminal domain"/>
    <property type="match status" value="1"/>
</dbReference>
<dbReference type="InterPro" id="IPR022963">
    <property type="entry name" value="Galactokinase_bac"/>
</dbReference>
<evidence type="ECO:0000256" key="7">
    <source>
        <dbReference type="ARBA" id="ARBA00022840"/>
    </source>
</evidence>
<feature type="site" description="Transition state stabilizer" evidence="11">
    <location>
        <position position="47"/>
    </location>
</feature>
<evidence type="ECO:0000256" key="12">
    <source>
        <dbReference type="NCBIfam" id="TIGR00131"/>
    </source>
</evidence>
<name>A0A7M2X5E8_9BACT</name>
<evidence type="ECO:0000313" key="16">
    <source>
        <dbReference type="EMBL" id="QOV92030.1"/>
    </source>
</evidence>
<dbReference type="InterPro" id="IPR020568">
    <property type="entry name" value="Ribosomal_Su5_D2-typ_SF"/>
</dbReference>
<dbReference type="GO" id="GO:0000287">
    <property type="term" value="F:magnesium ion binding"/>
    <property type="evidence" value="ECO:0007669"/>
    <property type="project" value="UniProtKB-UniRule"/>
</dbReference>
<dbReference type="PANTHER" id="PTHR10457">
    <property type="entry name" value="MEVALONATE KINASE/GALACTOKINASE"/>
    <property type="match status" value="1"/>
</dbReference>
<comment type="pathway">
    <text evidence="11">Carbohydrate metabolism; galactose metabolism.</text>
</comment>
<feature type="binding site" evidence="11">
    <location>
        <position position="87"/>
    </location>
    <ligand>
        <name>ATP</name>
        <dbReference type="ChEBI" id="CHEBI:30616"/>
    </ligand>
</feature>
<dbReference type="PRINTS" id="PR00473">
    <property type="entry name" value="GALCTOKINASE"/>
</dbReference>
<evidence type="ECO:0000259" key="13">
    <source>
        <dbReference type="Pfam" id="PF00288"/>
    </source>
</evidence>
<evidence type="ECO:0000256" key="8">
    <source>
        <dbReference type="ARBA" id="ARBA00022842"/>
    </source>
</evidence>
<dbReference type="InterPro" id="IPR036554">
    <property type="entry name" value="GHMP_kinase_C_sf"/>
</dbReference>
<dbReference type="GO" id="GO:0005524">
    <property type="term" value="F:ATP binding"/>
    <property type="evidence" value="ECO:0007669"/>
    <property type="project" value="UniProtKB-UniRule"/>
</dbReference>
<evidence type="ECO:0000256" key="9">
    <source>
        <dbReference type="ARBA" id="ARBA00023144"/>
    </source>
</evidence>
<dbReference type="NCBIfam" id="TIGR00131">
    <property type="entry name" value="gal_kin"/>
    <property type="match status" value="1"/>
</dbReference>
<dbReference type="Pfam" id="PF08544">
    <property type="entry name" value="GHMP_kinases_C"/>
    <property type="match status" value="1"/>
</dbReference>
<dbReference type="FunFam" id="3.30.70.890:FF:000001">
    <property type="entry name" value="Galactokinase"/>
    <property type="match status" value="1"/>
</dbReference>
<keyword evidence="9 11" id="KW-0299">Galactose metabolism</keyword>
<dbReference type="HAMAP" id="MF_00246">
    <property type="entry name" value="Galactokinase"/>
    <property type="match status" value="1"/>
</dbReference>
<feature type="binding site" evidence="11">
    <location>
        <position position="148"/>
    </location>
    <ligand>
        <name>Mg(2+)</name>
        <dbReference type="ChEBI" id="CHEBI:18420"/>
    </ligand>
</feature>
<evidence type="ECO:0000256" key="1">
    <source>
        <dbReference type="ARBA" id="ARBA00006566"/>
    </source>
</evidence>
<reference evidence="16 17" key="1">
    <citation type="submission" date="2020-10" db="EMBL/GenBank/DDBJ databases">
        <title>Wide distribution of Phycisphaera-like planctomycetes from WD2101 soil group in peatlands and genome analysis of the first cultivated representative.</title>
        <authorList>
            <person name="Dedysh S.N."/>
            <person name="Beletsky A.V."/>
            <person name="Ivanova A."/>
            <person name="Kulichevskaya I.S."/>
            <person name="Suzina N.E."/>
            <person name="Philippov D.A."/>
            <person name="Rakitin A.L."/>
            <person name="Mardanov A.V."/>
            <person name="Ravin N.V."/>
        </authorList>
    </citation>
    <scope>NUCLEOTIDE SEQUENCE [LARGE SCALE GENOMIC DNA]</scope>
    <source>
        <strain evidence="16 17">M1803</strain>
    </source>
</reference>
<dbReference type="InterPro" id="IPR013750">
    <property type="entry name" value="GHMP_kinase_C_dom"/>
</dbReference>
<evidence type="ECO:0000259" key="14">
    <source>
        <dbReference type="Pfam" id="PF08544"/>
    </source>
</evidence>
<dbReference type="Proteomes" id="UP000593765">
    <property type="component" value="Chromosome"/>
</dbReference>
<dbReference type="RefSeq" id="WP_206295357.1">
    <property type="nucleotide sequence ID" value="NZ_CP063458.1"/>
</dbReference>
<keyword evidence="5 11" id="KW-0547">Nucleotide-binding</keyword>
<keyword evidence="17" id="KW-1185">Reference proteome</keyword>
<dbReference type="Pfam" id="PF00288">
    <property type="entry name" value="GHMP_kinases_N"/>
    <property type="match status" value="1"/>
</dbReference>
<dbReference type="Gene3D" id="3.30.230.10">
    <property type="match status" value="1"/>
</dbReference>
<keyword evidence="7 11" id="KW-0067">ATP-binding</keyword>
<dbReference type="InterPro" id="IPR006203">
    <property type="entry name" value="GHMP_knse_ATP-bd_CS"/>
</dbReference>
<organism evidence="16 17">
    <name type="scientific">Humisphaera borealis</name>
    <dbReference type="NCBI Taxonomy" id="2807512"/>
    <lineage>
        <taxon>Bacteria</taxon>
        <taxon>Pseudomonadati</taxon>
        <taxon>Planctomycetota</taxon>
        <taxon>Phycisphaerae</taxon>
        <taxon>Tepidisphaerales</taxon>
        <taxon>Tepidisphaeraceae</taxon>
        <taxon>Humisphaera</taxon>
    </lineage>
</organism>
<dbReference type="GO" id="GO:0004335">
    <property type="term" value="F:galactokinase activity"/>
    <property type="evidence" value="ECO:0007669"/>
    <property type="project" value="UniProtKB-UniRule"/>
</dbReference>
<evidence type="ECO:0000256" key="4">
    <source>
        <dbReference type="ARBA" id="ARBA00022723"/>
    </source>
</evidence>
<accession>A0A7M2X5E8</accession>
<keyword evidence="4 11" id="KW-0479">Metal-binding</keyword>
<dbReference type="InterPro" id="IPR014721">
    <property type="entry name" value="Ribsml_uS5_D2-typ_fold_subgr"/>
</dbReference>
<comment type="similarity">
    <text evidence="1 11">Belongs to the GHMP kinase family. GalK subfamily.</text>
</comment>